<comment type="similarity">
    <text evidence="2 8">Belongs to the cytochrome P450 family.</text>
</comment>
<dbReference type="EMBL" id="AP023396">
    <property type="protein sequence ID" value="BCK55084.1"/>
    <property type="molecule type" value="Genomic_DNA"/>
</dbReference>
<dbReference type="GO" id="GO:0020037">
    <property type="term" value="F:heme binding"/>
    <property type="evidence" value="ECO:0007669"/>
    <property type="project" value="InterPro"/>
</dbReference>
<dbReference type="PANTHER" id="PTHR46696:SF4">
    <property type="entry name" value="BIOTIN BIOSYNTHESIS CYTOCHROME P450"/>
    <property type="match status" value="1"/>
</dbReference>
<evidence type="ECO:0000256" key="3">
    <source>
        <dbReference type="ARBA" id="ARBA00022617"/>
    </source>
</evidence>
<dbReference type="AlphaFoldDB" id="A0A7G1KPA7"/>
<evidence type="ECO:0000313" key="9">
    <source>
        <dbReference type="EMBL" id="BCK55084.1"/>
    </source>
</evidence>
<dbReference type="SUPFAM" id="SSF48264">
    <property type="entry name" value="Cytochrome P450"/>
    <property type="match status" value="1"/>
</dbReference>
<dbReference type="InterPro" id="IPR002397">
    <property type="entry name" value="Cyt_P450_B"/>
</dbReference>
<evidence type="ECO:0000256" key="4">
    <source>
        <dbReference type="ARBA" id="ARBA00022723"/>
    </source>
</evidence>
<dbReference type="InterPro" id="IPR017972">
    <property type="entry name" value="Cyt_P450_CS"/>
</dbReference>
<dbReference type="PRINTS" id="PR00385">
    <property type="entry name" value="P450"/>
</dbReference>
<keyword evidence="10" id="KW-1185">Reference proteome</keyword>
<evidence type="ECO:0000256" key="6">
    <source>
        <dbReference type="ARBA" id="ARBA00023004"/>
    </source>
</evidence>
<dbReference type="Gene3D" id="1.10.630.10">
    <property type="entry name" value="Cytochrome P450"/>
    <property type="match status" value="1"/>
</dbReference>
<dbReference type="Pfam" id="PF00067">
    <property type="entry name" value="p450"/>
    <property type="match status" value="1"/>
</dbReference>
<keyword evidence="7 8" id="KW-0503">Monooxygenase</keyword>
<sequence length="431" mass="48244">MKNFEELDFFLGRELVDDPYPYFDALRAQCPVTREKHHDVMMVTGYDEALEVYNDVERFSSCISVTGPFPGFPVPLDETSDVNALIAEHRDSLPMSDQLPTLDPPVHTDHRALLMRLITPKRLKENEAAMWEIADRLLDGYLAGGGGDVIREFAGPFTLYVIADLLGVPQADQEEFLQALQRDPHREGSSVGSTDGEGMSHNPIEFLYARFSSYVEDRRANPTGDVLTSMATATFPDGRRPEVIDVVRVAANLFSAGQETTVRLLSSALKLLAERPDIQRYLREDRSRIQNFIEESLRMESPVKGDFRLAKVPTTVGGTEVPVGTVLMVVNGAANRDPRRFEDPTTFEAGRPNARSHLAFGRGVHTCPGAPLARAEARVAIERLLERTTDIRIDESVHGPVEARKFHYLPTFILRGLTSLHLKFDREETAR</sequence>
<dbReference type="GO" id="GO:0036199">
    <property type="term" value="F:cholest-4-en-3-one 26-monooxygenase activity"/>
    <property type="evidence" value="ECO:0007669"/>
    <property type="project" value="TreeGrafter"/>
</dbReference>
<proteinExistence type="inferred from homology"/>
<evidence type="ECO:0000256" key="1">
    <source>
        <dbReference type="ARBA" id="ARBA00001971"/>
    </source>
</evidence>
<protein>
    <submittedName>
        <fullName evidence="9">Cytochrome P450</fullName>
    </submittedName>
</protein>
<name>A0A7G1KPA7_9NOCA</name>
<evidence type="ECO:0000256" key="7">
    <source>
        <dbReference type="ARBA" id="ARBA00023033"/>
    </source>
</evidence>
<dbReference type="PROSITE" id="PS00086">
    <property type="entry name" value="CYTOCHROME_P450"/>
    <property type="match status" value="1"/>
</dbReference>
<evidence type="ECO:0000256" key="5">
    <source>
        <dbReference type="ARBA" id="ARBA00023002"/>
    </source>
</evidence>
<keyword evidence="4 8" id="KW-0479">Metal-binding</keyword>
<dbReference type="InterPro" id="IPR036396">
    <property type="entry name" value="Cyt_P450_sf"/>
</dbReference>
<dbReference type="GO" id="GO:0005506">
    <property type="term" value="F:iron ion binding"/>
    <property type="evidence" value="ECO:0007669"/>
    <property type="project" value="InterPro"/>
</dbReference>
<reference evidence="9 10" key="1">
    <citation type="submission" date="2020-08" db="EMBL/GenBank/DDBJ databases">
        <title>Genome Sequencing of Nocardia wallacei strain FMUON74 and assembly.</title>
        <authorList>
            <person name="Toyokawa M."/>
            <person name="Uesaka K."/>
        </authorList>
    </citation>
    <scope>NUCLEOTIDE SEQUENCE [LARGE SCALE GENOMIC DNA]</scope>
    <source>
        <strain evidence="9 10">FMUON74</strain>
    </source>
</reference>
<dbReference type="PRINTS" id="PR00359">
    <property type="entry name" value="BP450"/>
</dbReference>
<keyword evidence="3 8" id="KW-0349">Heme</keyword>
<dbReference type="InterPro" id="IPR001128">
    <property type="entry name" value="Cyt_P450"/>
</dbReference>
<keyword evidence="6 8" id="KW-0408">Iron</keyword>
<dbReference type="GO" id="GO:0008395">
    <property type="term" value="F:steroid hydroxylase activity"/>
    <property type="evidence" value="ECO:0007669"/>
    <property type="project" value="TreeGrafter"/>
</dbReference>
<gene>
    <name evidence="9" type="ORF">NWFMUON74_28560</name>
</gene>
<dbReference type="Proteomes" id="UP000516173">
    <property type="component" value="Chromosome"/>
</dbReference>
<evidence type="ECO:0000256" key="2">
    <source>
        <dbReference type="ARBA" id="ARBA00010617"/>
    </source>
</evidence>
<organism evidence="9 10">
    <name type="scientific">Nocardia wallacei</name>
    <dbReference type="NCBI Taxonomy" id="480035"/>
    <lineage>
        <taxon>Bacteria</taxon>
        <taxon>Bacillati</taxon>
        <taxon>Actinomycetota</taxon>
        <taxon>Actinomycetes</taxon>
        <taxon>Mycobacteriales</taxon>
        <taxon>Nocardiaceae</taxon>
        <taxon>Nocardia</taxon>
    </lineage>
</organism>
<dbReference type="GeneID" id="80347405"/>
<dbReference type="RefSeq" id="WP_232111015.1">
    <property type="nucleotide sequence ID" value="NZ_AP023396.1"/>
</dbReference>
<dbReference type="PANTHER" id="PTHR46696">
    <property type="entry name" value="P450, PUTATIVE (EUROFUNG)-RELATED"/>
    <property type="match status" value="1"/>
</dbReference>
<keyword evidence="5 8" id="KW-0560">Oxidoreductase</keyword>
<dbReference type="KEGG" id="nwl:NWFMUON74_28560"/>
<accession>A0A7G1KPA7</accession>
<comment type="cofactor">
    <cofactor evidence="1">
        <name>heme</name>
        <dbReference type="ChEBI" id="CHEBI:30413"/>
    </cofactor>
</comment>
<evidence type="ECO:0000256" key="8">
    <source>
        <dbReference type="RuleBase" id="RU000461"/>
    </source>
</evidence>
<dbReference type="GO" id="GO:0006707">
    <property type="term" value="P:cholesterol catabolic process"/>
    <property type="evidence" value="ECO:0007669"/>
    <property type="project" value="TreeGrafter"/>
</dbReference>
<evidence type="ECO:0000313" key="10">
    <source>
        <dbReference type="Proteomes" id="UP000516173"/>
    </source>
</evidence>